<dbReference type="PANTHER" id="PTHR46825:SF9">
    <property type="entry name" value="BETA-LACTAMASE-RELATED DOMAIN-CONTAINING PROTEIN"/>
    <property type="match status" value="1"/>
</dbReference>
<keyword evidence="2" id="KW-0732">Signal</keyword>
<proteinExistence type="inferred from homology"/>
<comment type="similarity">
    <text evidence="1">Belongs to the peptidase S12 family.</text>
</comment>
<dbReference type="Proteomes" id="UP000562929">
    <property type="component" value="Unassembled WGS sequence"/>
</dbReference>
<dbReference type="OrthoDB" id="5946976at2759"/>
<dbReference type="Gene3D" id="3.40.710.10">
    <property type="entry name" value="DD-peptidase/beta-lactamase superfamily"/>
    <property type="match status" value="1"/>
</dbReference>
<evidence type="ECO:0000256" key="2">
    <source>
        <dbReference type="SAM" id="SignalP"/>
    </source>
</evidence>
<gene>
    <name evidence="5" type="ORF">GQ602_001982</name>
</gene>
<dbReference type="EMBL" id="JAACLJ010000002">
    <property type="protein sequence ID" value="KAF4591683.1"/>
    <property type="molecule type" value="Genomic_DNA"/>
</dbReference>
<comment type="caution">
    <text evidence="5">The sequence shown here is derived from an EMBL/GenBank/DDBJ whole genome shotgun (WGS) entry which is preliminary data.</text>
</comment>
<dbReference type="SUPFAM" id="SSF56601">
    <property type="entry name" value="beta-lactamase/transpeptidase-like"/>
    <property type="match status" value="1"/>
</dbReference>
<protein>
    <submittedName>
        <fullName evidence="5">Beta-lactamase/transpeptidase-like protein</fullName>
    </submittedName>
</protein>
<feature type="chain" id="PRO_5034554075" evidence="2">
    <location>
        <begin position="18"/>
        <end position="530"/>
    </location>
</feature>
<accession>A0A8H4Q9K0</accession>
<evidence type="ECO:0000313" key="5">
    <source>
        <dbReference type="EMBL" id="KAF4591683.1"/>
    </source>
</evidence>
<name>A0A8H4Q9K0_9HYPO</name>
<dbReference type="InterPro" id="IPR050491">
    <property type="entry name" value="AmpC-like"/>
</dbReference>
<dbReference type="InterPro" id="IPR021860">
    <property type="entry name" value="Peptidase_S12_Pab87-rel_C"/>
</dbReference>
<keyword evidence="6" id="KW-1185">Reference proteome</keyword>
<dbReference type="Pfam" id="PF00144">
    <property type="entry name" value="Beta-lactamase"/>
    <property type="match status" value="1"/>
</dbReference>
<evidence type="ECO:0000259" key="4">
    <source>
        <dbReference type="Pfam" id="PF11954"/>
    </source>
</evidence>
<feature type="signal peptide" evidence="2">
    <location>
        <begin position="1"/>
        <end position="17"/>
    </location>
</feature>
<evidence type="ECO:0000256" key="1">
    <source>
        <dbReference type="ARBA" id="ARBA00038215"/>
    </source>
</evidence>
<sequence length="530" mass="60035">MRSTLLVVVGVVLAVSAAEQRTSRPSPFTDEFGRFVQDSLHQYHTAGLSIAVIDGGRIIAEGYGNATLPDTPAKPETLWYVGSTTKALVAAVLGQLIDSKTYPQLARGWRTPISALIRDDFVLQDGWSTDHVTLEDAATHMSGLTAHDESLRYSANHSQHIVRDTVRNLRNLPMHLEPHQEFHYNNQMYTVLQHVVETLTGRWLGDLLRDMLWRPLSMGSTYYDLKQALAGPEHLSTGYYWHRGQGKLKAMPLMPTDPMNASGAVISTVVDFAAWVRCLLRRTEPLSPSVHKELRRPRAVQNPEPGMGTDVTLYSLGWFRTTLYGQKAYWHSGSVETHGALIYWFPDLDYGVVLFANFPSTVRFVVMWRLIEDKLRVPRDERFDIGQKMRQDDEKDRRTIANATNILFPDRPRPPLPSSLKPSQLAGRYRHPGYGTFDLRPERKASGDAETILVADRDDFEVRYQLRLHHVSGEYWAVFIESPDREPGPSAFYRAQFKLGSDGKVVSLAVTMFNREENVLEGVVVYERVA</sequence>
<dbReference type="AlphaFoldDB" id="A0A8H4Q9K0"/>
<reference evidence="5 6" key="1">
    <citation type="journal article" date="2020" name="G3 (Bethesda)">
        <title>Genetic Underpinnings of Host Manipulation by Ophiocordyceps as Revealed by Comparative Transcriptomics.</title>
        <authorList>
            <person name="Will I."/>
            <person name="Das B."/>
            <person name="Trinh T."/>
            <person name="Brachmann A."/>
            <person name="Ohm R.A."/>
            <person name="de Bekker C."/>
        </authorList>
    </citation>
    <scope>NUCLEOTIDE SEQUENCE [LARGE SCALE GENOMIC DNA]</scope>
    <source>
        <strain evidence="5 6">EC05</strain>
    </source>
</reference>
<evidence type="ECO:0000259" key="3">
    <source>
        <dbReference type="Pfam" id="PF00144"/>
    </source>
</evidence>
<organism evidence="5 6">
    <name type="scientific">Ophiocordyceps camponoti-floridani</name>
    <dbReference type="NCBI Taxonomy" id="2030778"/>
    <lineage>
        <taxon>Eukaryota</taxon>
        <taxon>Fungi</taxon>
        <taxon>Dikarya</taxon>
        <taxon>Ascomycota</taxon>
        <taxon>Pezizomycotina</taxon>
        <taxon>Sordariomycetes</taxon>
        <taxon>Hypocreomycetidae</taxon>
        <taxon>Hypocreales</taxon>
        <taxon>Ophiocordycipitaceae</taxon>
        <taxon>Ophiocordyceps</taxon>
    </lineage>
</organism>
<evidence type="ECO:0000313" key="6">
    <source>
        <dbReference type="Proteomes" id="UP000562929"/>
    </source>
</evidence>
<dbReference type="Pfam" id="PF11954">
    <property type="entry name" value="DUF3471"/>
    <property type="match status" value="1"/>
</dbReference>
<dbReference type="PANTHER" id="PTHR46825">
    <property type="entry name" value="D-ALANYL-D-ALANINE-CARBOXYPEPTIDASE/ENDOPEPTIDASE AMPH"/>
    <property type="match status" value="1"/>
</dbReference>
<dbReference type="InterPro" id="IPR012338">
    <property type="entry name" value="Beta-lactam/transpept-like"/>
</dbReference>
<dbReference type="InterPro" id="IPR001466">
    <property type="entry name" value="Beta-lactam-related"/>
</dbReference>
<feature type="domain" description="Beta-lactamase-related" evidence="3">
    <location>
        <begin position="34"/>
        <end position="373"/>
    </location>
</feature>
<feature type="domain" description="Peptidase S12 Pab87-related C-terminal" evidence="4">
    <location>
        <begin position="413"/>
        <end position="511"/>
    </location>
</feature>